<dbReference type="Pfam" id="PF00908">
    <property type="entry name" value="dTDP_sugar_isom"/>
    <property type="match status" value="1"/>
</dbReference>
<organism evidence="6 7">
    <name type="scientific">SAR92 clade bacterium H455</name>
    <dbReference type="NCBI Taxonomy" id="2974818"/>
    <lineage>
        <taxon>Bacteria</taxon>
        <taxon>Pseudomonadati</taxon>
        <taxon>Pseudomonadota</taxon>
        <taxon>Gammaproteobacteria</taxon>
        <taxon>Cellvibrionales</taxon>
        <taxon>Porticoccaceae</taxon>
        <taxon>SAR92 clade</taxon>
    </lineage>
</organism>
<dbReference type="PANTHER" id="PTHR21047">
    <property type="entry name" value="DTDP-6-DEOXY-D-GLUCOSE-3,5 EPIMERASE"/>
    <property type="match status" value="1"/>
</dbReference>
<evidence type="ECO:0000313" key="6">
    <source>
        <dbReference type="EMBL" id="UVW36107.1"/>
    </source>
</evidence>
<proteinExistence type="inferred from homology"/>
<dbReference type="Gene3D" id="2.60.120.10">
    <property type="entry name" value="Jelly Rolls"/>
    <property type="match status" value="1"/>
</dbReference>
<evidence type="ECO:0000256" key="2">
    <source>
        <dbReference type="ARBA" id="ARBA00001997"/>
    </source>
</evidence>
<evidence type="ECO:0000313" key="7">
    <source>
        <dbReference type="Proteomes" id="UP001059934"/>
    </source>
</evidence>
<dbReference type="EMBL" id="CP103416">
    <property type="protein sequence ID" value="UVW36107.1"/>
    <property type="molecule type" value="Genomic_DNA"/>
</dbReference>
<dbReference type="SUPFAM" id="SSF51182">
    <property type="entry name" value="RmlC-like cupins"/>
    <property type="match status" value="1"/>
</dbReference>
<evidence type="ECO:0000256" key="1">
    <source>
        <dbReference type="ARBA" id="ARBA00001298"/>
    </source>
</evidence>
<comment type="catalytic activity">
    <reaction evidence="1 5">
        <text>dTDP-4-dehydro-6-deoxy-alpha-D-glucose = dTDP-4-dehydro-beta-L-rhamnose</text>
        <dbReference type="Rhea" id="RHEA:16969"/>
        <dbReference type="ChEBI" id="CHEBI:57649"/>
        <dbReference type="ChEBI" id="CHEBI:62830"/>
        <dbReference type="EC" id="5.1.3.13"/>
    </reaction>
</comment>
<comment type="function">
    <text evidence="2 5">Catalyzes the epimerization of the C3' and C5'positions of dTDP-6-deoxy-D-xylo-4-hexulose, forming dTDP-6-deoxy-L-lyxo-4-hexulose.</text>
</comment>
<protein>
    <recommendedName>
        <fullName evidence="4 5">dTDP-4-dehydrorhamnose 3,5-epimerase</fullName>
        <ecNumber evidence="3 5">5.1.3.13</ecNumber>
    </recommendedName>
    <alternativeName>
        <fullName evidence="5">Thymidine diphospho-4-keto-rhamnose 3,5-epimerase</fullName>
    </alternativeName>
</protein>
<dbReference type="NCBIfam" id="TIGR01221">
    <property type="entry name" value="rmlC"/>
    <property type="match status" value="1"/>
</dbReference>
<dbReference type="InterPro" id="IPR000888">
    <property type="entry name" value="RmlC-like"/>
</dbReference>
<dbReference type="EC" id="5.1.3.13" evidence="3 5"/>
<sequence>MNIIDTKIKDAVIIEPAVFGDSRGFFIETFQAQRYLDQARIELPFVQDNHSRSAKGVLRGLHYQKTKPQGKLVRVVRGEVFDVGVDLRKRSPTFGCWQGVWLSEENHRQLWLPPGLAHGFVVTSESADFEYKCSDYYDPEDEGCLIWNDPDVGIEWPLANPLLSDKDKAGLSFKELTA</sequence>
<comment type="subunit">
    <text evidence="5">Homodimer.</text>
</comment>
<keyword evidence="7" id="KW-1185">Reference proteome</keyword>
<reference evidence="6" key="1">
    <citation type="submission" date="2022-08" db="EMBL/GenBank/DDBJ databases">
        <title>Catabolic pathway analysis in culturable SAR92 clade bacteria reveals their overlooked roles in DMSP degradation in coastal seas.</title>
        <authorList>
            <person name="He X."/>
            <person name="Zhang X."/>
            <person name="Zhang Y."/>
        </authorList>
    </citation>
    <scope>NUCLEOTIDE SEQUENCE</scope>
    <source>
        <strain evidence="6">H455</strain>
    </source>
</reference>
<keyword evidence="5 6" id="KW-0413">Isomerase</keyword>
<dbReference type="Proteomes" id="UP001059934">
    <property type="component" value="Chromosome"/>
</dbReference>
<dbReference type="GO" id="GO:0008830">
    <property type="term" value="F:dTDP-4-dehydrorhamnose 3,5-epimerase activity"/>
    <property type="evidence" value="ECO:0007669"/>
    <property type="project" value="UniProtKB-EC"/>
</dbReference>
<evidence type="ECO:0000256" key="3">
    <source>
        <dbReference type="ARBA" id="ARBA00012098"/>
    </source>
</evidence>
<accession>A0ABY5TQP9</accession>
<dbReference type="CDD" id="cd00438">
    <property type="entry name" value="cupin_RmlC"/>
    <property type="match status" value="1"/>
</dbReference>
<name>A0ABY5TQP9_9GAMM</name>
<comment type="pathway">
    <text evidence="5">Carbohydrate biosynthesis; dTDP-L-rhamnose biosynthesis.</text>
</comment>
<dbReference type="InterPro" id="IPR011051">
    <property type="entry name" value="RmlC_Cupin_sf"/>
</dbReference>
<evidence type="ECO:0000256" key="4">
    <source>
        <dbReference type="ARBA" id="ARBA00019595"/>
    </source>
</evidence>
<comment type="similarity">
    <text evidence="5">Belongs to the dTDP-4-dehydrorhamnose 3,5-epimerase family.</text>
</comment>
<evidence type="ECO:0000256" key="5">
    <source>
        <dbReference type="RuleBase" id="RU364069"/>
    </source>
</evidence>
<dbReference type="PANTHER" id="PTHR21047:SF2">
    <property type="entry name" value="THYMIDINE DIPHOSPHO-4-KETO-RHAMNOSE 3,5-EPIMERASE"/>
    <property type="match status" value="1"/>
</dbReference>
<dbReference type="InterPro" id="IPR014710">
    <property type="entry name" value="RmlC-like_jellyroll"/>
</dbReference>
<gene>
    <name evidence="6" type="primary">rfbC</name>
    <name evidence="6" type="ORF">NYF23_05715</name>
</gene>